<dbReference type="InterPro" id="IPR045076">
    <property type="entry name" value="MutS"/>
</dbReference>
<evidence type="ECO:0000256" key="4">
    <source>
        <dbReference type="ARBA" id="ARBA00022840"/>
    </source>
</evidence>
<dbReference type="SMART" id="SM00533">
    <property type="entry name" value="MUTSd"/>
    <property type="match status" value="1"/>
</dbReference>
<feature type="compositionally biased region" description="Basic and acidic residues" evidence="8">
    <location>
        <begin position="653"/>
        <end position="675"/>
    </location>
</feature>
<comment type="similarity">
    <text evidence="7">Belongs to the DNA mismatch repair MutS family. MutS2 subfamily.</text>
</comment>
<dbReference type="InterPro" id="IPR007696">
    <property type="entry name" value="DNA_mismatch_repair_MutS_core"/>
</dbReference>
<dbReference type="SMART" id="SM00463">
    <property type="entry name" value="SMR"/>
    <property type="match status" value="1"/>
</dbReference>
<gene>
    <name evidence="7" type="primary">mutS2</name>
    <name evidence="7" type="synonym">rqcU</name>
    <name evidence="10" type="ORF">H9828_09660</name>
</gene>
<dbReference type="InterPro" id="IPR005747">
    <property type="entry name" value="MutS2"/>
</dbReference>
<dbReference type="InterPro" id="IPR000432">
    <property type="entry name" value="DNA_mismatch_repair_MutS_C"/>
</dbReference>
<dbReference type="GO" id="GO:0004519">
    <property type="term" value="F:endonuclease activity"/>
    <property type="evidence" value="ECO:0007669"/>
    <property type="project" value="UniProtKB-UniRule"/>
</dbReference>
<dbReference type="InterPro" id="IPR002625">
    <property type="entry name" value="Smr_dom"/>
</dbReference>
<evidence type="ECO:0000256" key="5">
    <source>
        <dbReference type="ARBA" id="ARBA00022884"/>
    </source>
</evidence>
<evidence type="ECO:0000256" key="8">
    <source>
        <dbReference type="SAM" id="MobiDB-lite"/>
    </source>
</evidence>
<dbReference type="Pfam" id="PF00488">
    <property type="entry name" value="MutS_V"/>
    <property type="match status" value="1"/>
</dbReference>
<feature type="domain" description="Smr" evidence="9">
    <location>
        <begin position="753"/>
        <end position="828"/>
    </location>
</feature>
<protein>
    <recommendedName>
        <fullName evidence="7">Endonuclease MutS2</fullName>
        <ecNumber evidence="7">3.1.-.-</ecNumber>
    </recommendedName>
    <alternativeName>
        <fullName evidence="7">Ribosome-associated protein quality control-upstream factor</fullName>
        <shortName evidence="7">RQC-upstream factor</shortName>
        <shortName evidence="7">RqcU</shortName>
        <ecNumber evidence="7">3.6.4.-</ecNumber>
    </alternativeName>
</protein>
<dbReference type="PROSITE" id="PS50828">
    <property type="entry name" value="SMR"/>
    <property type="match status" value="1"/>
</dbReference>
<dbReference type="PANTHER" id="PTHR48466:SF2">
    <property type="entry name" value="OS10G0509000 PROTEIN"/>
    <property type="match status" value="1"/>
</dbReference>
<keyword evidence="3 7" id="KW-0378">Hydrolase</keyword>
<organism evidence="10 11">
    <name type="scientific">Candidatus Alistipes intestinigallinarum</name>
    <dbReference type="NCBI Taxonomy" id="2838440"/>
    <lineage>
        <taxon>Bacteria</taxon>
        <taxon>Pseudomonadati</taxon>
        <taxon>Bacteroidota</taxon>
        <taxon>Bacteroidia</taxon>
        <taxon>Bacteroidales</taxon>
        <taxon>Rikenellaceae</taxon>
        <taxon>Alistipes</taxon>
    </lineage>
</organism>
<comment type="caution">
    <text evidence="10">The sequence shown here is derived from an EMBL/GenBank/DDBJ whole genome shotgun (WGS) entry which is preliminary data.</text>
</comment>
<dbReference type="InterPro" id="IPR027417">
    <property type="entry name" value="P-loop_NTPase"/>
</dbReference>
<keyword evidence="1 7" id="KW-0699">rRNA-binding</keyword>
<dbReference type="GO" id="GO:0016887">
    <property type="term" value="F:ATP hydrolysis activity"/>
    <property type="evidence" value="ECO:0007669"/>
    <property type="project" value="InterPro"/>
</dbReference>
<feature type="region of interest" description="Disordered" evidence="8">
    <location>
        <begin position="624"/>
        <end position="675"/>
    </location>
</feature>
<dbReference type="PIRSF" id="PIRSF005814">
    <property type="entry name" value="MutS_YshD"/>
    <property type="match status" value="1"/>
</dbReference>
<keyword evidence="7" id="KW-0255">Endonuclease</keyword>
<reference evidence="10" key="2">
    <citation type="submission" date="2021-04" db="EMBL/GenBank/DDBJ databases">
        <authorList>
            <person name="Gilroy R."/>
        </authorList>
    </citation>
    <scope>NUCLEOTIDE SEQUENCE</scope>
    <source>
        <strain evidence="10">5134</strain>
    </source>
</reference>
<dbReference type="EMBL" id="DXDA01000074">
    <property type="protein sequence ID" value="HIY69669.1"/>
    <property type="molecule type" value="Genomic_DNA"/>
</dbReference>
<comment type="function">
    <text evidence="7">Acts as a ribosome collision sensor, splitting the ribosome into its 2 subunits. Detects stalled/collided 70S ribosomes which it binds and splits by an ATP-hydrolysis driven conformational change. Acts upstream of the ribosome quality control system (RQC), a ribosome-associated complex that mediates the extraction of incompletely synthesized nascent chains from stalled ribosomes and their subsequent degradation. Probably generates substrates for RQC.</text>
</comment>
<evidence type="ECO:0000259" key="9">
    <source>
        <dbReference type="PROSITE" id="PS50828"/>
    </source>
</evidence>
<dbReference type="GO" id="GO:0030983">
    <property type="term" value="F:mismatched DNA binding"/>
    <property type="evidence" value="ECO:0007669"/>
    <property type="project" value="InterPro"/>
</dbReference>
<keyword evidence="2 7" id="KW-0547">Nucleotide-binding</keyword>
<dbReference type="GO" id="GO:0005524">
    <property type="term" value="F:ATP binding"/>
    <property type="evidence" value="ECO:0007669"/>
    <property type="project" value="UniProtKB-UniRule"/>
</dbReference>
<dbReference type="PROSITE" id="PS00486">
    <property type="entry name" value="DNA_MISMATCH_REPAIR_2"/>
    <property type="match status" value="1"/>
</dbReference>
<sequence>MIYPATFEQKIGFDRLREQVAERCTMQAARERIAAEGFSTSPREIEHRLALADEMRLVLEMERDFPGGEYPDVDRIVAKLRVEGSFLDVEEVVTLGRALTTIGGIVSFILNRAERYPSLHARTRGVEAFPEIVRRIEAIVDRFGNVKDNASLALQEIRRAIREREGQAAKRLQAVLAAAKGAGIVESDAQISIRDGRAVIPVSASNKRKLNGFIHDESATGKTFYVEPVEVVEINNELRELEYAERREIVRILTEFTEGIRPDAELIAASGDYLAEMDMLRAKGRWASENGCVKPILSTDDRLVLKNARHPLLQQTLRAAGREIVPLDLQLDRRKHILVISGPNAGGKSVCLKTTGIVQYMFQCGFPVPASEISELPVFESLCIDIGDEQSIDNDLSTYSSHLLNMKHMLAGASERTLVLIDEFGSGTEPIIGGAIAEAILERLLEKGCYGVITTHYANIKYYASNTEGIANGAMMFDVQNIRPLFRLEMGKPGSSFAVEIARKIGLPEEIIRRASEKAGSDHINIEKQLREIARDKHYWEQKRDRIRLTDRKVEELEQTYAEQLSKIRAERQEILKRAKEEAQRLIADANRQIENTIKTIREAQAEKELTRLARRELDDFRETVGKEDTSERDEQVAREMERIERRRQRRAERRERQGEKGPEKPVAEPEKPREVEIGSKVRMAGQAMVGVVQSVKGKRAQVAFGQILTTVDKASLQVVSNNEYREATRPTTARTVVSVDISSRKLNFKDHIDVRGMRAAEALEAVQDLVDDALMVGVGSVTILHGKGTGALKEEIRRYLRTVPEVVSAVDEHADRGGAGITIVTFGQ</sequence>
<dbReference type="SUPFAM" id="SSF52540">
    <property type="entry name" value="P-loop containing nucleoside triphosphate hydrolases"/>
    <property type="match status" value="1"/>
</dbReference>
<evidence type="ECO:0000256" key="7">
    <source>
        <dbReference type="HAMAP-Rule" id="MF_00092"/>
    </source>
</evidence>
<evidence type="ECO:0000256" key="3">
    <source>
        <dbReference type="ARBA" id="ARBA00022801"/>
    </source>
</evidence>
<dbReference type="CDD" id="cd06503">
    <property type="entry name" value="ATP-synt_Fo_b"/>
    <property type="match status" value="1"/>
</dbReference>
<feature type="binding site" evidence="7">
    <location>
        <begin position="342"/>
        <end position="349"/>
    </location>
    <ligand>
        <name>ATP</name>
        <dbReference type="ChEBI" id="CHEBI:30616"/>
    </ligand>
</feature>
<name>A0A9D1Z152_9BACT</name>
<dbReference type="AlphaFoldDB" id="A0A9D1Z152"/>
<evidence type="ECO:0000256" key="2">
    <source>
        <dbReference type="ARBA" id="ARBA00022741"/>
    </source>
</evidence>
<keyword evidence="6 7" id="KW-0238">DNA-binding</keyword>
<dbReference type="SMART" id="SM00534">
    <property type="entry name" value="MUTSac"/>
    <property type="match status" value="1"/>
</dbReference>
<dbReference type="Gene3D" id="3.40.50.300">
    <property type="entry name" value="P-loop containing nucleotide triphosphate hydrolases"/>
    <property type="match status" value="1"/>
</dbReference>
<comment type="function">
    <text evidence="7">Endonuclease that is involved in the suppression of homologous recombination and thus may have a key role in the control of bacterial genetic diversity.</text>
</comment>
<dbReference type="GO" id="GO:0019843">
    <property type="term" value="F:rRNA binding"/>
    <property type="evidence" value="ECO:0007669"/>
    <property type="project" value="UniProtKB-UniRule"/>
</dbReference>
<dbReference type="Gene3D" id="3.30.1370.110">
    <property type="match status" value="1"/>
</dbReference>
<dbReference type="FunFam" id="3.40.50.300:FF:001531">
    <property type="entry name" value="Endonuclease MutS2"/>
    <property type="match status" value="1"/>
</dbReference>
<dbReference type="InterPro" id="IPR036063">
    <property type="entry name" value="Smr_dom_sf"/>
</dbReference>
<evidence type="ECO:0000313" key="10">
    <source>
        <dbReference type="EMBL" id="HIY69669.1"/>
    </source>
</evidence>
<reference evidence="10" key="1">
    <citation type="journal article" date="2021" name="PeerJ">
        <title>Extensive microbial diversity within the chicken gut microbiome revealed by metagenomics and culture.</title>
        <authorList>
            <person name="Gilroy R."/>
            <person name="Ravi A."/>
            <person name="Getino M."/>
            <person name="Pursley I."/>
            <person name="Horton D.L."/>
            <person name="Alikhan N.F."/>
            <person name="Baker D."/>
            <person name="Gharbi K."/>
            <person name="Hall N."/>
            <person name="Watson M."/>
            <person name="Adriaenssens E.M."/>
            <person name="Foster-Nyarko E."/>
            <person name="Jarju S."/>
            <person name="Secka A."/>
            <person name="Antonio M."/>
            <person name="Oren A."/>
            <person name="Chaudhuri R.R."/>
            <person name="La Ragione R."/>
            <person name="Hildebrand F."/>
            <person name="Pallen M.J."/>
        </authorList>
    </citation>
    <scope>NUCLEOTIDE SEQUENCE</scope>
    <source>
        <strain evidence="10">5134</strain>
    </source>
</reference>
<keyword evidence="5 7" id="KW-0694">RNA-binding</keyword>
<dbReference type="GO" id="GO:0043023">
    <property type="term" value="F:ribosomal large subunit binding"/>
    <property type="evidence" value="ECO:0007669"/>
    <property type="project" value="UniProtKB-UniRule"/>
</dbReference>
<dbReference type="Proteomes" id="UP000886844">
    <property type="component" value="Unassembled WGS sequence"/>
</dbReference>
<dbReference type="PANTHER" id="PTHR48466">
    <property type="entry name" value="OS10G0509000 PROTEIN-RELATED"/>
    <property type="match status" value="1"/>
</dbReference>
<dbReference type="SUPFAM" id="SSF160443">
    <property type="entry name" value="SMR domain-like"/>
    <property type="match status" value="1"/>
</dbReference>
<dbReference type="InterPro" id="IPR036187">
    <property type="entry name" value="DNA_mismatch_repair_MutS_sf"/>
</dbReference>
<evidence type="ECO:0000313" key="11">
    <source>
        <dbReference type="Proteomes" id="UP000886844"/>
    </source>
</evidence>
<dbReference type="GO" id="GO:0045910">
    <property type="term" value="P:negative regulation of DNA recombination"/>
    <property type="evidence" value="ECO:0007669"/>
    <property type="project" value="InterPro"/>
</dbReference>
<evidence type="ECO:0000256" key="1">
    <source>
        <dbReference type="ARBA" id="ARBA00022730"/>
    </source>
</evidence>
<dbReference type="GO" id="GO:0006298">
    <property type="term" value="P:mismatch repair"/>
    <property type="evidence" value="ECO:0007669"/>
    <property type="project" value="InterPro"/>
</dbReference>
<proteinExistence type="inferred from homology"/>
<dbReference type="GO" id="GO:0072344">
    <property type="term" value="P:rescue of stalled ribosome"/>
    <property type="evidence" value="ECO:0007669"/>
    <property type="project" value="UniProtKB-UniRule"/>
</dbReference>
<accession>A0A9D1Z152</accession>
<dbReference type="GO" id="GO:0140664">
    <property type="term" value="F:ATP-dependent DNA damage sensor activity"/>
    <property type="evidence" value="ECO:0007669"/>
    <property type="project" value="InterPro"/>
</dbReference>
<keyword evidence="7" id="KW-0540">Nuclease</keyword>
<dbReference type="EC" id="3.6.4.-" evidence="7"/>
<dbReference type="EC" id="3.1.-.-" evidence="7"/>
<keyword evidence="4 7" id="KW-0067">ATP-binding</keyword>
<comment type="subunit">
    <text evidence="7">Homodimer. Binds to stalled ribosomes, contacting rRNA.</text>
</comment>
<dbReference type="NCBIfam" id="TIGR01069">
    <property type="entry name" value="mutS2"/>
    <property type="match status" value="1"/>
</dbReference>
<dbReference type="Pfam" id="PF01713">
    <property type="entry name" value="Smr"/>
    <property type="match status" value="1"/>
</dbReference>
<dbReference type="SUPFAM" id="SSF48334">
    <property type="entry name" value="DNA repair protein MutS, domain III"/>
    <property type="match status" value="1"/>
</dbReference>
<evidence type="ECO:0000256" key="6">
    <source>
        <dbReference type="ARBA" id="ARBA00023125"/>
    </source>
</evidence>
<feature type="compositionally biased region" description="Basic and acidic residues" evidence="8">
    <location>
        <begin position="624"/>
        <end position="645"/>
    </location>
</feature>
<dbReference type="HAMAP" id="MF_00092">
    <property type="entry name" value="MutS2"/>
    <property type="match status" value="1"/>
</dbReference>